<sequence>MTEQHSSAARAPHSVEFIGMIGTQDSSETRPPSGPQIDRAYTARFARAHEDAGFDRILIGYSSGRPDGAQVAAYVAAHTERLGLLVAHRPGFIAPTLAARSFATLDQFTGGRVAVHTITGGHDAEQRRDGDYLDKEERYDRTDEYLSVLRRAWSSGEPFSHQGRHYRFEDYGSQVLPVHASGIPLYFGGSSEAAYRVGGKHADTFALWGEPLAETAEQIASVRAAAVAAGRTELPGISVSFRPILAPTEELAWERAHRILDTIKSGAGKPFFAESRRHQGPEGPQNTGSQRLLAAAAKGDLHDRALWTPTASATGAGGNTTALVGTPETVAQALLDYVDIGVTTLLIRGYDPLDDAIDYGRHLLPLVRQELAHRKAAAAASVSDGPALAPAGSAR</sequence>
<dbReference type="RefSeq" id="WP_167022293.1">
    <property type="nucleotide sequence ID" value="NZ_CP050177.1"/>
</dbReference>
<dbReference type="AlphaFoldDB" id="A0A6G9GS13"/>
<dbReference type="GO" id="GO:0046306">
    <property type="term" value="P:alkanesulfonate catabolic process"/>
    <property type="evidence" value="ECO:0007669"/>
    <property type="project" value="TreeGrafter"/>
</dbReference>
<gene>
    <name evidence="6" type="ORF">HA039_00930</name>
</gene>
<dbReference type="GO" id="GO:0008726">
    <property type="term" value="F:alkanesulfonate monooxygenase activity"/>
    <property type="evidence" value="ECO:0007669"/>
    <property type="project" value="TreeGrafter"/>
</dbReference>
<dbReference type="PANTHER" id="PTHR42847">
    <property type="entry name" value="ALKANESULFONATE MONOOXYGENASE"/>
    <property type="match status" value="1"/>
</dbReference>
<keyword evidence="7" id="KW-1185">Reference proteome</keyword>
<evidence type="ECO:0000313" key="7">
    <source>
        <dbReference type="Proteomes" id="UP000501179"/>
    </source>
</evidence>
<evidence type="ECO:0000259" key="5">
    <source>
        <dbReference type="Pfam" id="PF00296"/>
    </source>
</evidence>
<evidence type="ECO:0000313" key="6">
    <source>
        <dbReference type="EMBL" id="QIQ01048.1"/>
    </source>
</evidence>
<keyword evidence="1" id="KW-0285">Flavoprotein</keyword>
<dbReference type="KEGG" id="slia:HA039_00930"/>
<organism evidence="6 7">
    <name type="scientific">Streptomyces liangshanensis</name>
    <dbReference type="NCBI Taxonomy" id="2717324"/>
    <lineage>
        <taxon>Bacteria</taxon>
        <taxon>Bacillati</taxon>
        <taxon>Actinomycetota</taxon>
        <taxon>Actinomycetes</taxon>
        <taxon>Kitasatosporales</taxon>
        <taxon>Streptomycetaceae</taxon>
        <taxon>Streptomyces</taxon>
    </lineage>
</organism>
<dbReference type="InterPro" id="IPR050172">
    <property type="entry name" value="SsuD_RutA_monooxygenase"/>
</dbReference>
<name>A0A6G9GS13_9ACTN</name>
<dbReference type="PANTHER" id="PTHR42847:SF9">
    <property type="entry name" value="BLL6451 PROTEIN"/>
    <property type="match status" value="1"/>
</dbReference>
<evidence type="ECO:0000256" key="4">
    <source>
        <dbReference type="ARBA" id="ARBA00023033"/>
    </source>
</evidence>
<dbReference type="CDD" id="cd01094">
    <property type="entry name" value="Alkanesulfonate_monoxygenase"/>
    <property type="match status" value="1"/>
</dbReference>
<keyword evidence="4" id="KW-0503">Monooxygenase</keyword>
<dbReference type="Proteomes" id="UP000501179">
    <property type="component" value="Chromosome"/>
</dbReference>
<dbReference type="InterPro" id="IPR011251">
    <property type="entry name" value="Luciferase-like_dom"/>
</dbReference>
<dbReference type="InterPro" id="IPR036661">
    <property type="entry name" value="Luciferase-like_sf"/>
</dbReference>
<dbReference type="EMBL" id="CP050177">
    <property type="protein sequence ID" value="QIQ01048.1"/>
    <property type="molecule type" value="Genomic_DNA"/>
</dbReference>
<evidence type="ECO:0000256" key="1">
    <source>
        <dbReference type="ARBA" id="ARBA00022630"/>
    </source>
</evidence>
<keyword evidence="2" id="KW-0288">FMN</keyword>
<dbReference type="SUPFAM" id="SSF51679">
    <property type="entry name" value="Bacterial luciferase-like"/>
    <property type="match status" value="1"/>
</dbReference>
<feature type="domain" description="Luciferase-like" evidence="5">
    <location>
        <begin position="31"/>
        <end position="343"/>
    </location>
</feature>
<reference evidence="6 7" key="1">
    <citation type="submission" date="2020-03" db="EMBL/GenBank/DDBJ databases">
        <title>A novel species.</title>
        <authorList>
            <person name="Gao J."/>
        </authorList>
    </citation>
    <scope>NUCLEOTIDE SEQUENCE [LARGE SCALE GENOMIC DNA]</scope>
    <source>
        <strain evidence="6 7">QMT-12</strain>
    </source>
</reference>
<evidence type="ECO:0000256" key="3">
    <source>
        <dbReference type="ARBA" id="ARBA00023002"/>
    </source>
</evidence>
<accession>A0A6G9GS13</accession>
<dbReference type="Gene3D" id="3.20.20.30">
    <property type="entry name" value="Luciferase-like domain"/>
    <property type="match status" value="1"/>
</dbReference>
<protein>
    <submittedName>
        <fullName evidence="6">LLM class flavin-dependent oxidoreductase</fullName>
    </submittedName>
</protein>
<dbReference type="Pfam" id="PF00296">
    <property type="entry name" value="Bac_luciferase"/>
    <property type="match status" value="1"/>
</dbReference>
<evidence type="ECO:0000256" key="2">
    <source>
        <dbReference type="ARBA" id="ARBA00022643"/>
    </source>
</evidence>
<proteinExistence type="predicted"/>
<keyword evidence="3" id="KW-0560">Oxidoreductase</keyword>